<gene>
    <name evidence="2" type="ORF">GPUH_LOCUS25272</name>
</gene>
<feature type="compositionally biased region" description="Acidic residues" evidence="1">
    <location>
        <begin position="108"/>
        <end position="118"/>
    </location>
</feature>
<evidence type="ECO:0000256" key="1">
    <source>
        <dbReference type="SAM" id="MobiDB-lite"/>
    </source>
</evidence>
<proteinExistence type="predicted"/>
<name>A0A183EWD1_9BILA</name>
<feature type="compositionally biased region" description="Polar residues" evidence="1">
    <location>
        <begin position="124"/>
        <end position="133"/>
    </location>
</feature>
<feature type="region of interest" description="Disordered" evidence="1">
    <location>
        <begin position="1"/>
        <end position="60"/>
    </location>
</feature>
<dbReference type="AlphaFoldDB" id="A0A183EWD1"/>
<feature type="compositionally biased region" description="Basic and acidic residues" evidence="1">
    <location>
        <begin position="74"/>
        <end position="89"/>
    </location>
</feature>
<sequence length="156" mass="17146">MDDDIDGAPIEGPEEETVIKSEPIFEEEDIDGEPIEETPAEPQPKKTATFKQSQWNTVDPSVVASQAVTTSKWDLLESGKDDEMATDKVESDDDIDGAPIDEDKNGSEDGECPDEDDEKAASSLHMSMSSTTARLDEERRKILREIEASFVLALVT</sequence>
<evidence type="ECO:0000313" key="3">
    <source>
        <dbReference type="Proteomes" id="UP000271098"/>
    </source>
</evidence>
<dbReference type="Proteomes" id="UP000271098">
    <property type="component" value="Unassembled WGS sequence"/>
</dbReference>
<reference evidence="2 3" key="2">
    <citation type="submission" date="2018-11" db="EMBL/GenBank/DDBJ databases">
        <authorList>
            <consortium name="Pathogen Informatics"/>
        </authorList>
    </citation>
    <scope>NUCLEOTIDE SEQUENCE [LARGE SCALE GENOMIC DNA]</scope>
</reference>
<organism evidence="4">
    <name type="scientific">Gongylonema pulchrum</name>
    <dbReference type="NCBI Taxonomy" id="637853"/>
    <lineage>
        <taxon>Eukaryota</taxon>
        <taxon>Metazoa</taxon>
        <taxon>Ecdysozoa</taxon>
        <taxon>Nematoda</taxon>
        <taxon>Chromadorea</taxon>
        <taxon>Rhabditida</taxon>
        <taxon>Spirurina</taxon>
        <taxon>Spiruromorpha</taxon>
        <taxon>Spiruroidea</taxon>
        <taxon>Gongylonematidae</taxon>
        <taxon>Gongylonema</taxon>
    </lineage>
</organism>
<feature type="compositionally biased region" description="Acidic residues" evidence="1">
    <location>
        <begin position="90"/>
        <end position="100"/>
    </location>
</feature>
<feature type="region of interest" description="Disordered" evidence="1">
    <location>
        <begin position="74"/>
        <end position="135"/>
    </location>
</feature>
<feature type="compositionally biased region" description="Acidic residues" evidence="1">
    <location>
        <begin position="1"/>
        <end position="16"/>
    </location>
</feature>
<dbReference type="OrthoDB" id="377209at2759"/>
<accession>A0A183EWD1</accession>
<feature type="compositionally biased region" description="Polar residues" evidence="1">
    <location>
        <begin position="49"/>
        <end position="60"/>
    </location>
</feature>
<dbReference type="WBParaSite" id="GPUH_0002530201-mRNA-1">
    <property type="protein sequence ID" value="GPUH_0002530201-mRNA-1"/>
    <property type="gene ID" value="GPUH_0002530201"/>
</dbReference>
<dbReference type="EMBL" id="UYRT01104458">
    <property type="protein sequence ID" value="VDN43993.1"/>
    <property type="molecule type" value="Genomic_DNA"/>
</dbReference>
<keyword evidence="3" id="KW-1185">Reference proteome</keyword>
<evidence type="ECO:0000313" key="4">
    <source>
        <dbReference type="WBParaSite" id="GPUH_0002530201-mRNA-1"/>
    </source>
</evidence>
<evidence type="ECO:0000313" key="2">
    <source>
        <dbReference type="EMBL" id="VDN43993.1"/>
    </source>
</evidence>
<reference evidence="4" key="1">
    <citation type="submission" date="2016-06" db="UniProtKB">
        <authorList>
            <consortium name="WormBaseParasite"/>
        </authorList>
    </citation>
    <scope>IDENTIFICATION</scope>
</reference>
<protein>
    <submittedName>
        <fullName evidence="4">EIF-3c_N domain-containing protein</fullName>
    </submittedName>
</protein>
<feature type="compositionally biased region" description="Acidic residues" evidence="1">
    <location>
        <begin position="24"/>
        <end position="39"/>
    </location>
</feature>